<organism evidence="1 2">
    <name type="scientific">Caerostris extrusa</name>
    <name type="common">Bark spider</name>
    <name type="synonym">Caerostris bankana</name>
    <dbReference type="NCBI Taxonomy" id="172846"/>
    <lineage>
        <taxon>Eukaryota</taxon>
        <taxon>Metazoa</taxon>
        <taxon>Ecdysozoa</taxon>
        <taxon>Arthropoda</taxon>
        <taxon>Chelicerata</taxon>
        <taxon>Arachnida</taxon>
        <taxon>Araneae</taxon>
        <taxon>Araneomorphae</taxon>
        <taxon>Entelegynae</taxon>
        <taxon>Araneoidea</taxon>
        <taxon>Araneidae</taxon>
        <taxon>Caerostris</taxon>
    </lineage>
</organism>
<keyword evidence="2" id="KW-1185">Reference proteome</keyword>
<dbReference type="Proteomes" id="UP001054945">
    <property type="component" value="Unassembled WGS sequence"/>
</dbReference>
<gene>
    <name evidence="1" type="ORF">CEXT_96581</name>
</gene>
<accession>A0AAV4SSE9</accession>
<protein>
    <submittedName>
        <fullName evidence="1">Uncharacterized protein</fullName>
    </submittedName>
</protein>
<evidence type="ECO:0000313" key="1">
    <source>
        <dbReference type="EMBL" id="GIY36904.1"/>
    </source>
</evidence>
<dbReference type="EMBL" id="BPLR01010106">
    <property type="protein sequence ID" value="GIY36904.1"/>
    <property type="molecule type" value="Genomic_DNA"/>
</dbReference>
<name>A0AAV4SSE9_CAEEX</name>
<sequence length="116" mass="13856">MCVYEDTRHQRYYSENTYKCACICSTFSRTNVSRNRLKFLKDSAFIFFFMEPLDLELKSSAETFFCSLEWNRILSKVVFLEEGVLAESLADLITYLKVEIKKGHLWACMVFEFWRK</sequence>
<dbReference type="AlphaFoldDB" id="A0AAV4SSE9"/>
<proteinExistence type="predicted"/>
<reference evidence="1 2" key="1">
    <citation type="submission" date="2021-06" db="EMBL/GenBank/DDBJ databases">
        <title>Caerostris extrusa draft genome.</title>
        <authorList>
            <person name="Kono N."/>
            <person name="Arakawa K."/>
        </authorList>
    </citation>
    <scope>NUCLEOTIDE SEQUENCE [LARGE SCALE GENOMIC DNA]</scope>
</reference>
<evidence type="ECO:0000313" key="2">
    <source>
        <dbReference type="Proteomes" id="UP001054945"/>
    </source>
</evidence>
<comment type="caution">
    <text evidence="1">The sequence shown here is derived from an EMBL/GenBank/DDBJ whole genome shotgun (WGS) entry which is preliminary data.</text>
</comment>